<evidence type="ECO:0000256" key="1">
    <source>
        <dbReference type="SAM" id="MobiDB-lite"/>
    </source>
</evidence>
<sequence length="320" mass="35464">MDDERAIDFVLNGEQHRLSRADVQSAAARGGPEPIRTHWVSVGDQRWPPRQLFERAVGVSRTEFISHAAIRQFRRLGFPTSPLPDEREAPGEPEQAAEPLAPRSDLGAAVKSFIDLHEFFGQEALSSRVARLEELLEGADSTALDARVAPEGLTDDLLRGARLVRQHAGRVNDLIHAAMIVRALPSILEPGERIVRRPSLAAGNDPSRKFDLETDRRVAEFKAAEWKGRDAMRKRTLVADLVGLVLERGDRRAELYVLGSLPIDYLRTSTTKVEWALGRSSPNLREAYKQRFGSAELTVSQFTAGPAADVVLRDLTEIIG</sequence>
<reference evidence="2 3" key="1">
    <citation type="submission" date="2020-10" db="EMBL/GenBank/DDBJ databases">
        <title>Sequencing the genomes of 1000 actinobacteria strains.</title>
        <authorList>
            <person name="Klenk H.-P."/>
        </authorList>
    </citation>
    <scope>NUCLEOTIDE SEQUENCE [LARGE SCALE GENOMIC DNA]</scope>
    <source>
        <strain evidence="2 3">DSM 44653</strain>
    </source>
</reference>
<accession>A0ABR9IAM1</accession>
<protein>
    <recommendedName>
        <fullName evidence="4">PE-PGRS family protein</fullName>
    </recommendedName>
</protein>
<evidence type="ECO:0000313" key="2">
    <source>
        <dbReference type="EMBL" id="MBE1500237.1"/>
    </source>
</evidence>
<evidence type="ECO:0000313" key="3">
    <source>
        <dbReference type="Proteomes" id="UP000631670"/>
    </source>
</evidence>
<dbReference type="RefSeq" id="WP_086859591.1">
    <property type="nucleotide sequence ID" value="NZ_JADBEG010000001.1"/>
</dbReference>
<comment type="caution">
    <text evidence="2">The sequence shown here is derived from an EMBL/GenBank/DDBJ whole genome shotgun (WGS) entry which is preliminary data.</text>
</comment>
<feature type="compositionally biased region" description="Low complexity" evidence="1">
    <location>
        <begin position="92"/>
        <end position="102"/>
    </location>
</feature>
<evidence type="ECO:0008006" key="4">
    <source>
        <dbReference type="Google" id="ProtNLM"/>
    </source>
</evidence>
<gene>
    <name evidence="2" type="ORF">H4696_007337</name>
</gene>
<organism evidence="2 3">
    <name type="scientific">Amycolatopsis lexingtonensis</name>
    <dbReference type="NCBI Taxonomy" id="218822"/>
    <lineage>
        <taxon>Bacteria</taxon>
        <taxon>Bacillati</taxon>
        <taxon>Actinomycetota</taxon>
        <taxon>Actinomycetes</taxon>
        <taxon>Pseudonocardiales</taxon>
        <taxon>Pseudonocardiaceae</taxon>
        <taxon>Amycolatopsis</taxon>
    </lineage>
</organism>
<keyword evidence="3" id="KW-1185">Reference proteome</keyword>
<dbReference type="EMBL" id="JADBEG010000001">
    <property type="protein sequence ID" value="MBE1500237.1"/>
    <property type="molecule type" value="Genomic_DNA"/>
</dbReference>
<feature type="region of interest" description="Disordered" evidence="1">
    <location>
        <begin position="77"/>
        <end position="102"/>
    </location>
</feature>
<dbReference type="Proteomes" id="UP000631670">
    <property type="component" value="Unassembled WGS sequence"/>
</dbReference>
<proteinExistence type="predicted"/>
<name>A0ABR9IAM1_9PSEU</name>